<keyword evidence="2" id="KW-0805">Transcription regulation</keyword>
<evidence type="ECO:0000313" key="7">
    <source>
        <dbReference type="Proteomes" id="UP000029121"/>
    </source>
</evidence>
<evidence type="ECO:0000256" key="3">
    <source>
        <dbReference type="ARBA" id="ARBA00023163"/>
    </source>
</evidence>
<dbReference type="PANTHER" id="PTHR31314:SF84">
    <property type="entry name" value="HOMEODOMAIN-LIKE SUPERFAMILY PROTEIN-RELATED"/>
    <property type="match status" value="1"/>
</dbReference>
<reference evidence="7" key="1">
    <citation type="journal article" date="2013" name="Nat. Genet.">
        <title>The Capsella rubella genome and the genomic consequences of rapid mating system evolution.</title>
        <authorList>
            <person name="Slotte T."/>
            <person name="Hazzouri K.M."/>
            <person name="Agren J.A."/>
            <person name="Koenig D."/>
            <person name="Maumus F."/>
            <person name="Guo Y.L."/>
            <person name="Steige K."/>
            <person name="Platts A.E."/>
            <person name="Escobar J.S."/>
            <person name="Newman L.K."/>
            <person name="Wang W."/>
            <person name="Mandakova T."/>
            <person name="Vello E."/>
            <person name="Smith L.M."/>
            <person name="Henz S.R."/>
            <person name="Steffen J."/>
            <person name="Takuno S."/>
            <person name="Brandvain Y."/>
            <person name="Coop G."/>
            <person name="Andolfatto P."/>
            <person name="Hu T.T."/>
            <person name="Blanchette M."/>
            <person name="Clark R.M."/>
            <person name="Quesneville H."/>
            <person name="Nordborg M."/>
            <person name="Gaut B.S."/>
            <person name="Lysak M.A."/>
            <person name="Jenkins J."/>
            <person name="Grimwood J."/>
            <person name="Chapman J."/>
            <person name="Prochnik S."/>
            <person name="Shu S."/>
            <person name="Rokhsar D."/>
            <person name="Schmutz J."/>
            <person name="Weigel D."/>
            <person name="Wright S.I."/>
        </authorList>
    </citation>
    <scope>NUCLEOTIDE SEQUENCE [LARGE SCALE GENOMIC DNA]</scope>
    <source>
        <strain evidence="7">cv. Monte Gargano</strain>
    </source>
</reference>
<keyword evidence="4" id="KW-0539">Nucleus</keyword>
<dbReference type="Proteomes" id="UP000029121">
    <property type="component" value="Unassembled WGS sequence"/>
</dbReference>
<comment type="subcellular location">
    <subcellularLocation>
        <location evidence="1">Nucleus</location>
    </subcellularLocation>
</comment>
<dbReference type="PANTHER" id="PTHR31314">
    <property type="entry name" value="MYB FAMILY TRANSCRIPTION FACTOR PHL7-LIKE"/>
    <property type="match status" value="1"/>
</dbReference>
<name>R0HDE7_9BRAS</name>
<feature type="domain" description="HTH myb-type" evidence="5">
    <location>
        <begin position="11"/>
        <end position="71"/>
    </location>
</feature>
<dbReference type="EMBL" id="KB870810">
    <property type="protein sequence ID" value="EOA23055.1"/>
    <property type="molecule type" value="Genomic_DNA"/>
</dbReference>
<evidence type="ECO:0000256" key="1">
    <source>
        <dbReference type="ARBA" id="ARBA00004123"/>
    </source>
</evidence>
<dbReference type="Pfam" id="PF00249">
    <property type="entry name" value="Myb_DNA-binding"/>
    <property type="match status" value="1"/>
</dbReference>
<keyword evidence="3" id="KW-0804">Transcription</keyword>
<dbReference type="STRING" id="81985.R0HDE7"/>
<evidence type="ECO:0000313" key="6">
    <source>
        <dbReference type="EMBL" id="EOA23055.1"/>
    </source>
</evidence>
<protein>
    <recommendedName>
        <fullName evidence="5">HTH myb-type domain-containing protein</fullName>
    </recommendedName>
</protein>
<gene>
    <name evidence="6" type="ORF">CARUB_v10003825mg</name>
</gene>
<dbReference type="InterPro" id="IPR006447">
    <property type="entry name" value="Myb_dom_plants"/>
</dbReference>
<dbReference type="NCBIfam" id="TIGR01557">
    <property type="entry name" value="myb_SHAQKYF"/>
    <property type="match status" value="1"/>
</dbReference>
<dbReference type="GO" id="GO:0003700">
    <property type="term" value="F:DNA-binding transcription factor activity"/>
    <property type="evidence" value="ECO:0007669"/>
    <property type="project" value="InterPro"/>
</dbReference>
<evidence type="ECO:0000256" key="2">
    <source>
        <dbReference type="ARBA" id="ARBA00023015"/>
    </source>
</evidence>
<evidence type="ECO:0000256" key="4">
    <source>
        <dbReference type="ARBA" id="ARBA00023242"/>
    </source>
</evidence>
<dbReference type="InterPro" id="IPR046955">
    <property type="entry name" value="PHR1-like"/>
</dbReference>
<keyword evidence="7" id="KW-1185">Reference proteome</keyword>
<sequence length="164" mass="19393">MRDSIVRSYIRSNMPRMQWTDDRHYLFVQVVEILGGEELAKPKKILNLMGANNITLSQVKSHLQMYRNKKKEKAKQEMRMMWQMYHRQSQQYVQIYENLIRDVVQIEERFFPEMVNPMVVSCKSLYQSCRVGLNENRGHDVVVAEDGANGEEDMSLELTLGLKY</sequence>
<organism evidence="6 7">
    <name type="scientific">Capsella rubella</name>
    <dbReference type="NCBI Taxonomy" id="81985"/>
    <lineage>
        <taxon>Eukaryota</taxon>
        <taxon>Viridiplantae</taxon>
        <taxon>Streptophyta</taxon>
        <taxon>Embryophyta</taxon>
        <taxon>Tracheophyta</taxon>
        <taxon>Spermatophyta</taxon>
        <taxon>Magnoliopsida</taxon>
        <taxon>eudicotyledons</taxon>
        <taxon>Gunneridae</taxon>
        <taxon>Pentapetalae</taxon>
        <taxon>rosids</taxon>
        <taxon>malvids</taxon>
        <taxon>Brassicales</taxon>
        <taxon>Brassicaceae</taxon>
        <taxon>Camelineae</taxon>
        <taxon>Capsella</taxon>
    </lineage>
</organism>
<dbReference type="SUPFAM" id="SSF46689">
    <property type="entry name" value="Homeodomain-like"/>
    <property type="match status" value="1"/>
</dbReference>
<proteinExistence type="predicted"/>
<dbReference type="PROSITE" id="PS51294">
    <property type="entry name" value="HTH_MYB"/>
    <property type="match status" value="1"/>
</dbReference>
<dbReference type="AlphaFoldDB" id="R0HDE7"/>
<dbReference type="InterPro" id="IPR009057">
    <property type="entry name" value="Homeodomain-like_sf"/>
</dbReference>
<dbReference type="GO" id="GO:0005634">
    <property type="term" value="C:nucleus"/>
    <property type="evidence" value="ECO:0007669"/>
    <property type="project" value="UniProtKB-SubCell"/>
</dbReference>
<dbReference type="InterPro" id="IPR001005">
    <property type="entry name" value="SANT/Myb"/>
</dbReference>
<accession>R0HDE7</accession>
<dbReference type="Gene3D" id="1.10.10.60">
    <property type="entry name" value="Homeodomain-like"/>
    <property type="match status" value="1"/>
</dbReference>
<evidence type="ECO:0000259" key="5">
    <source>
        <dbReference type="PROSITE" id="PS51294"/>
    </source>
</evidence>
<dbReference type="InterPro" id="IPR017930">
    <property type="entry name" value="Myb_dom"/>
</dbReference>
<dbReference type="GO" id="GO:0003677">
    <property type="term" value="F:DNA binding"/>
    <property type="evidence" value="ECO:0007669"/>
    <property type="project" value="InterPro"/>
</dbReference>